<dbReference type="RefSeq" id="WP_110672745.1">
    <property type="nucleotide sequence ID" value="NZ_PYBW01000130.1"/>
</dbReference>
<gene>
    <name evidence="1" type="ORF">C7C46_28120</name>
</gene>
<reference evidence="1 2" key="1">
    <citation type="submission" date="2018-03" db="EMBL/GenBank/DDBJ databases">
        <title>Bioinformatic expansion and discovery of thiopeptide antibiotics.</title>
        <authorList>
            <person name="Schwalen C.J."/>
            <person name="Hudson G.A."/>
            <person name="Mitchell D.A."/>
        </authorList>
    </citation>
    <scope>NUCLEOTIDE SEQUENCE [LARGE SCALE GENOMIC DNA]</scope>
    <source>
        <strain evidence="1 2">ATCC 21389</strain>
    </source>
</reference>
<organism evidence="1 2">
    <name type="scientific">Streptomyces tateyamensis</name>
    <dbReference type="NCBI Taxonomy" id="565073"/>
    <lineage>
        <taxon>Bacteria</taxon>
        <taxon>Bacillati</taxon>
        <taxon>Actinomycetota</taxon>
        <taxon>Actinomycetes</taxon>
        <taxon>Kitasatosporales</taxon>
        <taxon>Streptomycetaceae</taxon>
        <taxon>Streptomyces</taxon>
    </lineage>
</organism>
<sequence length="89" mass="9722">MRTTAPLHRAAQQARALFDKRAVSAHLRSGELESGYAAVENVPELVVGDQSSRLHDHLGRTLDGLRTFDAGLRTRELIERSALVVSEGS</sequence>
<protein>
    <submittedName>
        <fullName evidence="1">Uncharacterized protein</fullName>
    </submittedName>
</protein>
<accession>A0A2V4MUY3</accession>
<dbReference type="Proteomes" id="UP000248039">
    <property type="component" value="Unassembled WGS sequence"/>
</dbReference>
<dbReference type="EMBL" id="PYBW01000130">
    <property type="protein sequence ID" value="PYC69169.1"/>
    <property type="molecule type" value="Genomic_DNA"/>
</dbReference>
<evidence type="ECO:0000313" key="1">
    <source>
        <dbReference type="EMBL" id="PYC69169.1"/>
    </source>
</evidence>
<dbReference type="AlphaFoldDB" id="A0A2V4MUY3"/>
<name>A0A2V4MUY3_9ACTN</name>
<keyword evidence="2" id="KW-1185">Reference proteome</keyword>
<proteinExistence type="predicted"/>
<evidence type="ECO:0000313" key="2">
    <source>
        <dbReference type="Proteomes" id="UP000248039"/>
    </source>
</evidence>
<comment type="caution">
    <text evidence="1">The sequence shown here is derived from an EMBL/GenBank/DDBJ whole genome shotgun (WGS) entry which is preliminary data.</text>
</comment>